<dbReference type="EMBL" id="JEMA01000505">
    <property type="protein sequence ID" value="KYF69035.1"/>
    <property type="molecule type" value="Genomic_DNA"/>
</dbReference>
<gene>
    <name evidence="2" type="ORF">BE15_04825</name>
</gene>
<evidence type="ECO:0000256" key="1">
    <source>
        <dbReference type="SAM" id="Phobius"/>
    </source>
</evidence>
<feature type="transmembrane region" description="Helical" evidence="1">
    <location>
        <begin position="138"/>
        <end position="160"/>
    </location>
</feature>
<keyword evidence="1" id="KW-0472">Membrane</keyword>
<evidence type="ECO:0000313" key="3">
    <source>
        <dbReference type="Proteomes" id="UP000075260"/>
    </source>
</evidence>
<organism evidence="2 3">
    <name type="scientific">Sorangium cellulosum</name>
    <name type="common">Polyangium cellulosum</name>
    <dbReference type="NCBI Taxonomy" id="56"/>
    <lineage>
        <taxon>Bacteria</taxon>
        <taxon>Pseudomonadati</taxon>
        <taxon>Myxococcota</taxon>
        <taxon>Polyangia</taxon>
        <taxon>Polyangiales</taxon>
        <taxon>Polyangiaceae</taxon>
        <taxon>Sorangium</taxon>
    </lineage>
</organism>
<evidence type="ECO:0008006" key="4">
    <source>
        <dbReference type="Google" id="ProtNLM"/>
    </source>
</evidence>
<dbReference type="RefSeq" id="WP_061608680.1">
    <property type="nucleotide sequence ID" value="NZ_CP162579.1"/>
</dbReference>
<dbReference type="OrthoDB" id="5519228at2"/>
<sequence>MANRSASVRREPVRDDEAFDVPAAVLCACCGQPDCAGCAAATDEGSGVVAIIPWERPFGGVWSRLWATSKATTLGAETFFAALPDGAVLAAMRFALLAETLAILSMVVALLPVAALALPGLTLELARNPAARASALQWLAIGIPGLTVWMVLAHAVHGAALELGARRQGARPERRRALRFGLYACGWDLMAGPLGALVMLITGGLKGAEQILSASLRVPGRASTALLLGVYALPPDAAERARRAGSIAALVVTIASGFAAIAIVVALS</sequence>
<dbReference type="AlphaFoldDB" id="A0A150QM00"/>
<name>A0A150QM00_SORCE</name>
<keyword evidence="1" id="KW-1133">Transmembrane helix</keyword>
<proteinExistence type="predicted"/>
<reference evidence="2 3" key="1">
    <citation type="submission" date="2014-02" db="EMBL/GenBank/DDBJ databases">
        <title>The small core and large imbalanced accessory genome model reveals a collaborative survival strategy of Sorangium cellulosum strains in nature.</title>
        <authorList>
            <person name="Han K."/>
            <person name="Peng R."/>
            <person name="Blom J."/>
            <person name="Li Y.-Z."/>
        </authorList>
    </citation>
    <scope>NUCLEOTIDE SEQUENCE [LARGE SCALE GENOMIC DNA]</scope>
    <source>
        <strain evidence="2 3">So0008-312</strain>
    </source>
</reference>
<evidence type="ECO:0000313" key="2">
    <source>
        <dbReference type="EMBL" id="KYF69035.1"/>
    </source>
</evidence>
<comment type="caution">
    <text evidence="2">The sequence shown here is derived from an EMBL/GenBank/DDBJ whole genome shotgun (WGS) entry which is preliminary data.</text>
</comment>
<feature type="transmembrane region" description="Helical" evidence="1">
    <location>
        <begin position="245"/>
        <end position="267"/>
    </location>
</feature>
<keyword evidence="1" id="KW-0812">Transmembrane</keyword>
<accession>A0A150QM00</accession>
<feature type="transmembrane region" description="Helical" evidence="1">
    <location>
        <begin position="180"/>
        <end position="202"/>
    </location>
</feature>
<dbReference type="Proteomes" id="UP000075260">
    <property type="component" value="Unassembled WGS sequence"/>
</dbReference>
<protein>
    <recommendedName>
        <fullName evidence="4">YIP1 family protein</fullName>
    </recommendedName>
</protein>
<feature type="transmembrane region" description="Helical" evidence="1">
    <location>
        <begin position="94"/>
        <end position="118"/>
    </location>
</feature>